<evidence type="ECO:0000313" key="6">
    <source>
        <dbReference type="Proteomes" id="UP000663829"/>
    </source>
</evidence>
<dbReference type="PROSITE" id="PS50297">
    <property type="entry name" value="ANK_REP_REGION"/>
    <property type="match status" value="2"/>
</dbReference>
<dbReference type="SUPFAM" id="SSF48403">
    <property type="entry name" value="Ankyrin repeat"/>
    <property type="match status" value="1"/>
</dbReference>
<dbReference type="InterPro" id="IPR036770">
    <property type="entry name" value="Ankyrin_rpt-contain_sf"/>
</dbReference>
<dbReference type="Proteomes" id="UP000663829">
    <property type="component" value="Unassembled WGS sequence"/>
</dbReference>
<keyword evidence="6" id="KW-1185">Reference proteome</keyword>
<dbReference type="OrthoDB" id="10254927at2759"/>
<evidence type="ECO:0000256" key="3">
    <source>
        <dbReference type="PROSITE-ProRule" id="PRU00023"/>
    </source>
</evidence>
<gene>
    <name evidence="4" type="ORF">GPM918_LOCUS20758</name>
    <name evidence="5" type="ORF">SRO942_LOCUS20755</name>
</gene>
<feature type="repeat" description="ANK" evidence="3">
    <location>
        <begin position="147"/>
        <end position="169"/>
    </location>
</feature>
<keyword evidence="2 3" id="KW-0040">ANK repeat</keyword>
<reference evidence="4" key="1">
    <citation type="submission" date="2021-02" db="EMBL/GenBank/DDBJ databases">
        <authorList>
            <person name="Nowell W R."/>
        </authorList>
    </citation>
    <scope>NUCLEOTIDE SEQUENCE</scope>
</reference>
<evidence type="ECO:0000313" key="4">
    <source>
        <dbReference type="EMBL" id="CAF1142443.1"/>
    </source>
</evidence>
<organism evidence="4 6">
    <name type="scientific">Didymodactylos carnosus</name>
    <dbReference type="NCBI Taxonomy" id="1234261"/>
    <lineage>
        <taxon>Eukaryota</taxon>
        <taxon>Metazoa</taxon>
        <taxon>Spiralia</taxon>
        <taxon>Gnathifera</taxon>
        <taxon>Rotifera</taxon>
        <taxon>Eurotatoria</taxon>
        <taxon>Bdelloidea</taxon>
        <taxon>Philodinida</taxon>
        <taxon>Philodinidae</taxon>
        <taxon>Didymodactylos</taxon>
    </lineage>
</organism>
<comment type="caution">
    <text evidence="4">The sequence shown here is derived from an EMBL/GenBank/DDBJ whole genome shotgun (WGS) entry which is preliminary data.</text>
</comment>
<dbReference type="PANTHER" id="PTHR24198">
    <property type="entry name" value="ANKYRIN REPEAT AND PROTEIN KINASE DOMAIN-CONTAINING PROTEIN"/>
    <property type="match status" value="1"/>
</dbReference>
<dbReference type="Proteomes" id="UP000681722">
    <property type="component" value="Unassembled WGS sequence"/>
</dbReference>
<protein>
    <recommendedName>
        <fullName evidence="7">Ankyrin repeat protein</fullName>
    </recommendedName>
</protein>
<keyword evidence="1" id="KW-0677">Repeat</keyword>
<dbReference type="InterPro" id="IPR002110">
    <property type="entry name" value="Ankyrin_rpt"/>
</dbReference>
<dbReference type="AlphaFoldDB" id="A0A814S2T7"/>
<accession>A0A814S2T7</accession>
<name>A0A814S2T7_9BILA</name>
<feature type="repeat" description="ANK" evidence="3">
    <location>
        <begin position="176"/>
        <end position="204"/>
    </location>
</feature>
<evidence type="ECO:0008006" key="7">
    <source>
        <dbReference type="Google" id="ProtNLM"/>
    </source>
</evidence>
<sequence length="430" mass="49636">MSSTSRRGSSNSDNTALALGTTFNEQTFYRSCLLGDLERVQYILRTTTHININHQNDEGLTLLHLGCISNFYGLVQLLLQYHAQIDIHDKYGRTCLHYIAMNDHRALIKLILNKPSTRFPLIELNSSLDNNNQNHITNDYINLCDKQGKTALILACEYGHLELAELLINEYKADVNKNDPLHYASIEGKFDVCQLLIQYGSNVNHVLMPKVVQEICQRGHMNVLQLLLNSKYELSLPSRTEGNSVLYHSVIALDKSIVQELLEHEARLNEKDIHDLLSHVSILIHNSQQLDQYFDCLTCLFQYRTNFDDSKISKYFIKQLAEHIVSHTSVVSSLILKHAFVRLKYLFALSLYGGQIPLRRTTGKWCAQIVCDTHRQINLSDVFKQLTSTWSLKHILRIKIKQSMTIFNRNELRKSHLPQHLQRFLAFDYL</sequence>
<proteinExistence type="predicted"/>
<dbReference type="EMBL" id="CAJOBC010006638">
    <property type="protein sequence ID" value="CAF3906103.1"/>
    <property type="molecule type" value="Genomic_DNA"/>
</dbReference>
<dbReference type="SMART" id="SM00248">
    <property type="entry name" value="ANK"/>
    <property type="match status" value="5"/>
</dbReference>
<dbReference type="PANTHER" id="PTHR24198:SF165">
    <property type="entry name" value="ANKYRIN REPEAT-CONTAINING PROTEIN-RELATED"/>
    <property type="match status" value="1"/>
</dbReference>
<evidence type="ECO:0000313" key="5">
    <source>
        <dbReference type="EMBL" id="CAF3906103.1"/>
    </source>
</evidence>
<dbReference type="PROSITE" id="PS50088">
    <property type="entry name" value="ANK_REPEAT"/>
    <property type="match status" value="3"/>
</dbReference>
<dbReference type="Pfam" id="PF12796">
    <property type="entry name" value="Ank_2"/>
    <property type="match status" value="2"/>
</dbReference>
<dbReference type="Gene3D" id="1.25.40.20">
    <property type="entry name" value="Ankyrin repeat-containing domain"/>
    <property type="match status" value="4"/>
</dbReference>
<dbReference type="EMBL" id="CAJNOQ010006638">
    <property type="protein sequence ID" value="CAF1142443.1"/>
    <property type="molecule type" value="Genomic_DNA"/>
</dbReference>
<evidence type="ECO:0000256" key="1">
    <source>
        <dbReference type="ARBA" id="ARBA00022737"/>
    </source>
</evidence>
<evidence type="ECO:0000256" key="2">
    <source>
        <dbReference type="ARBA" id="ARBA00023043"/>
    </source>
</evidence>
<feature type="repeat" description="ANK" evidence="3">
    <location>
        <begin position="58"/>
        <end position="90"/>
    </location>
</feature>